<reference evidence="1" key="1">
    <citation type="journal article" date="2021" name="New Phytol.">
        <title>Evolutionary innovations through gain and loss of genes in the ectomycorrhizal Boletales.</title>
        <authorList>
            <person name="Wu G."/>
            <person name="Miyauchi S."/>
            <person name="Morin E."/>
            <person name="Kuo A."/>
            <person name="Drula E."/>
            <person name="Varga T."/>
            <person name="Kohler A."/>
            <person name="Feng B."/>
            <person name="Cao Y."/>
            <person name="Lipzen A."/>
            <person name="Daum C."/>
            <person name="Hundley H."/>
            <person name="Pangilinan J."/>
            <person name="Johnson J."/>
            <person name="Barry K."/>
            <person name="LaButti K."/>
            <person name="Ng V."/>
            <person name="Ahrendt S."/>
            <person name="Min B."/>
            <person name="Choi I.G."/>
            <person name="Park H."/>
            <person name="Plett J.M."/>
            <person name="Magnuson J."/>
            <person name="Spatafora J.W."/>
            <person name="Nagy L.G."/>
            <person name="Henrissat B."/>
            <person name="Grigoriev I.V."/>
            <person name="Yang Z.L."/>
            <person name="Xu J."/>
            <person name="Martin F.M."/>
        </authorList>
    </citation>
    <scope>NUCLEOTIDE SEQUENCE</scope>
    <source>
        <strain evidence="1">ATCC 28755</strain>
    </source>
</reference>
<evidence type="ECO:0000313" key="1">
    <source>
        <dbReference type="EMBL" id="KAH7912339.1"/>
    </source>
</evidence>
<dbReference type="Proteomes" id="UP000790377">
    <property type="component" value="Unassembled WGS sequence"/>
</dbReference>
<gene>
    <name evidence="1" type="ORF">BJ138DRAFT_1178916</name>
</gene>
<proteinExistence type="predicted"/>
<organism evidence="1 2">
    <name type="scientific">Hygrophoropsis aurantiaca</name>
    <dbReference type="NCBI Taxonomy" id="72124"/>
    <lineage>
        <taxon>Eukaryota</taxon>
        <taxon>Fungi</taxon>
        <taxon>Dikarya</taxon>
        <taxon>Basidiomycota</taxon>
        <taxon>Agaricomycotina</taxon>
        <taxon>Agaricomycetes</taxon>
        <taxon>Agaricomycetidae</taxon>
        <taxon>Boletales</taxon>
        <taxon>Coniophorineae</taxon>
        <taxon>Hygrophoropsidaceae</taxon>
        <taxon>Hygrophoropsis</taxon>
    </lineage>
</organism>
<sequence>MTPPPMQAIALLWKGKGKATQEEDYDDLRPTMTYRHILSHNLGVKDPLRVVALCDSDAFYAACERVRLGLDDDVPLVVQQWESLIAVSYPARKFGISRMDKAKDAKKKCPDLVAVHVATYKEGEKEPGYWNNVDTRTHKVSLDLYRRESNKILNMFGEAVPSGEIEKASIDEAFIDFTRPIREKLLERYPYLAQVPANAPEGIDTPLPPAPPINWDGLGYTVPTSADHTPEEPSNAALESTDITTWHDVALSIAAEFMDKIRKDIAAKLGYTTSAGIARNKFLAKLSASCRKPDSQTILRNNAIPDYLRPMAFQKIRFLGGKLGDAIAKEYDVSTVGDLLTITLDEMQRKFGDNALWIYELIRGIDRTEVKEKSAPFKSMLASKNLPKPITKPSEGHHWIRVLAAELALRLNDAREVDATVWPKSIVLHARKGYETSRSKQATFPFVRTVTVDTIAAAGDKLWKELTADAQPLKVTSVQLAFTGLEAAEMGQQSIEGFFKSRDVSLKRLRDEISSTTESSERLQAQQVPVAAQISDESAVATNTFFVCQRCGKRITSRKAPLENGDDQCTKTLAALQLEHDDFHFAQDLARGSDVPLSTAASSSTQRKKRKKTAEPTGIAKFFTKQ</sequence>
<evidence type="ECO:0000313" key="2">
    <source>
        <dbReference type="Proteomes" id="UP000790377"/>
    </source>
</evidence>
<protein>
    <submittedName>
        <fullName evidence="1">Uncharacterized protein</fullName>
    </submittedName>
</protein>
<comment type="caution">
    <text evidence="1">The sequence shown here is derived from an EMBL/GenBank/DDBJ whole genome shotgun (WGS) entry which is preliminary data.</text>
</comment>
<keyword evidence="2" id="KW-1185">Reference proteome</keyword>
<name>A0ACB8AG54_9AGAM</name>
<accession>A0ACB8AG54</accession>
<dbReference type="EMBL" id="MU267654">
    <property type="protein sequence ID" value="KAH7912339.1"/>
    <property type="molecule type" value="Genomic_DNA"/>
</dbReference>